<name>A0ABV3K412_STRON</name>
<organism evidence="1 2">
    <name type="scientific">Streptomyces orinoci</name>
    <name type="common">Streptoverticillium orinoci</name>
    <dbReference type="NCBI Taxonomy" id="67339"/>
    <lineage>
        <taxon>Bacteria</taxon>
        <taxon>Bacillati</taxon>
        <taxon>Actinomycetota</taxon>
        <taxon>Actinomycetes</taxon>
        <taxon>Kitasatosporales</taxon>
        <taxon>Streptomycetaceae</taxon>
        <taxon>Streptomyces</taxon>
    </lineage>
</organism>
<evidence type="ECO:0000313" key="2">
    <source>
        <dbReference type="Proteomes" id="UP001552594"/>
    </source>
</evidence>
<dbReference type="EMBL" id="JBFAUK010000014">
    <property type="protein sequence ID" value="MEV5508540.1"/>
    <property type="molecule type" value="Genomic_DNA"/>
</dbReference>
<keyword evidence="2" id="KW-1185">Reference proteome</keyword>
<comment type="caution">
    <text evidence="1">The sequence shown here is derived from an EMBL/GenBank/DDBJ whole genome shotgun (WGS) entry which is preliminary data.</text>
</comment>
<reference evidence="1 2" key="1">
    <citation type="submission" date="2024-06" db="EMBL/GenBank/DDBJ databases">
        <title>The Natural Products Discovery Center: Release of the First 8490 Sequenced Strains for Exploring Actinobacteria Biosynthetic Diversity.</title>
        <authorList>
            <person name="Kalkreuter E."/>
            <person name="Kautsar S.A."/>
            <person name="Yang D."/>
            <person name="Bader C.D."/>
            <person name="Teijaro C.N."/>
            <person name="Fluegel L."/>
            <person name="Davis C.M."/>
            <person name="Simpson J.R."/>
            <person name="Lauterbach L."/>
            <person name="Steele A.D."/>
            <person name="Gui C."/>
            <person name="Meng S."/>
            <person name="Li G."/>
            <person name="Viehrig K."/>
            <person name="Ye F."/>
            <person name="Su P."/>
            <person name="Kiefer A.F."/>
            <person name="Nichols A."/>
            <person name="Cepeda A.J."/>
            <person name="Yan W."/>
            <person name="Fan B."/>
            <person name="Jiang Y."/>
            <person name="Adhikari A."/>
            <person name="Zheng C.-J."/>
            <person name="Schuster L."/>
            <person name="Cowan T.M."/>
            <person name="Smanski M.J."/>
            <person name="Chevrette M.G."/>
            <person name="De Carvalho L.P.S."/>
            <person name="Shen B."/>
        </authorList>
    </citation>
    <scope>NUCLEOTIDE SEQUENCE [LARGE SCALE GENOMIC DNA]</scope>
    <source>
        <strain evidence="1 2">NPDC052347</strain>
    </source>
</reference>
<accession>A0ABV3K412</accession>
<sequence>MHVHGPFALTRHAPVHRHRELAAVEAVRLGRPAVLWRESEGA</sequence>
<protein>
    <submittedName>
        <fullName evidence="1">Uncharacterized protein</fullName>
    </submittedName>
</protein>
<dbReference type="Proteomes" id="UP001552594">
    <property type="component" value="Unassembled WGS sequence"/>
</dbReference>
<gene>
    <name evidence="1" type="ORF">AB0L16_19045</name>
</gene>
<dbReference type="RefSeq" id="WP_277751769.1">
    <property type="nucleotide sequence ID" value="NZ_JBFAUK010000014.1"/>
</dbReference>
<evidence type="ECO:0000313" key="1">
    <source>
        <dbReference type="EMBL" id="MEV5508540.1"/>
    </source>
</evidence>
<proteinExistence type="predicted"/>